<reference evidence="10" key="1">
    <citation type="journal article" date="2020" name="Phytopathology">
        <title>Genome Sequence Resources of Colletotrichum truncatum, C. plurivorum, C. musicola, and C. sojae: Four Species Pathogenic to Soybean (Glycine max).</title>
        <authorList>
            <person name="Rogerio F."/>
            <person name="Boufleur T.R."/>
            <person name="Ciampi-Guillardi M."/>
            <person name="Sukno S.A."/>
            <person name="Thon M.R."/>
            <person name="Massola Junior N.S."/>
            <person name="Baroncelli R."/>
        </authorList>
    </citation>
    <scope>NUCLEOTIDE SEQUENCE</scope>
    <source>
        <strain evidence="10">LFN00145</strain>
    </source>
</reference>
<dbReference type="PANTHER" id="PTHR31595">
    <property type="entry name" value="LONG-CHAIN-ALCOHOL O-FATTY-ACYLTRANSFERASE 3-RELATED"/>
    <property type="match status" value="1"/>
</dbReference>
<dbReference type="InterPro" id="IPR032805">
    <property type="entry name" value="Wax_synthase_dom"/>
</dbReference>
<organism evidence="10 11">
    <name type="scientific">Colletotrichum plurivorum</name>
    <dbReference type="NCBI Taxonomy" id="2175906"/>
    <lineage>
        <taxon>Eukaryota</taxon>
        <taxon>Fungi</taxon>
        <taxon>Dikarya</taxon>
        <taxon>Ascomycota</taxon>
        <taxon>Pezizomycotina</taxon>
        <taxon>Sordariomycetes</taxon>
        <taxon>Hypocreomycetidae</taxon>
        <taxon>Glomerellales</taxon>
        <taxon>Glomerellaceae</taxon>
        <taxon>Colletotrichum</taxon>
        <taxon>Colletotrichum orchidearum species complex</taxon>
    </lineage>
</organism>
<evidence type="ECO:0000313" key="11">
    <source>
        <dbReference type="Proteomes" id="UP000654918"/>
    </source>
</evidence>
<evidence type="ECO:0000259" key="9">
    <source>
        <dbReference type="Pfam" id="PF13813"/>
    </source>
</evidence>
<sequence length="444" mass="50933">MTAMLSSSSLSPSPFLQTFGSFAAGAVVAVVSLSKKNNHPRLFFTIVAILVFSGFYHSSKFSPFFDYNTIWARFQIIYLSGQAFVHLLVSQDELEEERRIFVESESTLAFMCDRQLLGQLSSNLRAEKGSKFTPGQRSWHFAYHLSACSQYKSTRWEVRRRSEGPVESQPSVSRGVFLFHRLVKLACRCVALAILLDPALYLRLPGPGPPYPVAQDFSSSNTIFFRRLLPGYRNTEEYDLKRATVLRLHWFFTGSLQDYLNFTIGYDVLVILGVALHLDEPVQWRLYGNPVEAYTVRRYWARWQHLIVYRPLVSWAAKIVGRGGTVRRYAHNWFVFVVSGLMHSTVTLVMSPQTSLQCGFMGVTRYYALQPVGMIIEALGIRLLATVEQRVFSKLKSTGLWPVYREIRWFIGRLLGYLWVFSFMTWAMTSSHFSEEHCAMSMAE</sequence>
<dbReference type="Pfam" id="PF13813">
    <property type="entry name" value="MBOAT_2"/>
    <property type="match status" value="1"/>
</dbReference>
<evidence type="ECO:0000256" key="4">
    <source>
        <dbReference type="ARBA" id="ARBA00022679"/>
    </source>
</evidence>
<evidence type="ECO:0000256" key="8">
    <source>
        <dbReference type="SAM" id="Phobius"/>
    </source>
</evidence>
<protein>
    <recommendedName>
        <fullName evidence="9">Wax synthase domain-containing protein</fullName>
    </recommendedName>
</protein>
<feature type="transmembrane region" description="Helical" evidence="8">
    <location>
        <begin position="15"/>
        <end position="34"/>
    </location>
</feature>
<comment type="caution">
    <text evidence="10">The sequence shown here is derived from an EMBL/GenBank/DDBJ whole genome shotgun (WGS) entry which is preliminary data.</text>
</comment>
<dbReference type="PANTHER" id="PTHR31595:SF57">
    <property type="entry name" value="OS04G0481900 PROTEIN"/>
    <property type="match status" value="1"/>
</dbReference>
<evidence type="ECO:0000256" key="3">
    <source>
        <dbReference type="ARBA" id="ARBA00007282"/>
    </source>
</evidence>
<proteinExistence type="inferred from homology"/>
<evidence type="ECO:0000256" key="1">
    <source>
        <dbReference type="ARBA" id="ARBA00004141"/>
    </source>
</evidence>
<evidence type="ECO:0000256" key="5">
    <source>
        <dbReference type="ARBA" id="ARBA00022692"/>
    </source>
</evidence>
<gene>
    <name evidence="10" type="ORF">CPLU01_07263</name>
</gene>
<feature type="domain" description="Wax synthase" evidence="9">
    <location>
        <begin position="286"/>
        <end position="357"/>
    </location>
</feature>
<dbReference type="GO" id="GO:0006629">
    <property type="term" value="P:lipid metabolic process"/>
    <property type="evidence" value="ECO:0007669"/>
    <property type="project" value="InterPro"/>
</dbReference>
<feature type="transmembrane region" description="Helical" evidence="8">
    <location>
        <begin position="407"/>
        <end position="427"/>
    </location>
</feature>
<accession>A0A8H6KGI6</accession>
<feature type="transmembrane region" description="Helical" evidence="8">
    <location>
        <begin position="332"/>
        <end position="351"/>
    </location>
</feature>
<name>A0A8H6KGI6_9PEZI</name>
<comment type="similarity">
    <text evidence="3">Belongs to the wax synthase family.</text>
</comment>
<dbReference type="Proteomes" id="UP000654918">
    <property type="component" value="Unassembled WGS sequence"/>
</dbReference>
<dbReference type="AlphaFoldDB" id="A0A8H6KGI6"/>
<keyword evidence="6 8" id="KW-1133">Transmembrane helix</keyword>
<comment type="pathway">
    <text evidence="2">Secondary metabolite biosynthesis.</text>
</comment>
<evidence type="ECO:0000256" key="7">
    <source>
        <dbReference type="ARBA" id="ARBA00023136"/>
    </source>
</evidence>
<evidence type="ECO:0000256" key="6">
    <source>
        <dbReference type="ARBA" id="ARBA00022989"/>
    </source>
</evidence>
<dbReference type="GO" id="GO:0008374">
    <property type="term" value="F:O-acyltransferase activity"/>
    <property type="evidence" value="ECO:0007669"/>
    <property type="project" value="InterPro"/>
</dbReference>
<keyword evidence="4" id="KW-0808">Transferase</keyword>
<keyword evidence="5 8" id="KW-0812">Transmembrane</keyword>
<comment type="subcellular location">
    <subcellularLocation>
        <location evidence="1">Membrane</location>
        <topology evidence="1">Multi-pass membrane protein</topology>
    </subcellularLocation>
</comment>
<dbReference type="GO" id="GO:0016020">
    <property type="term" value="C:membrane"/>
    <property type="evidence" value="ECO:0007669"/>
    <property type="project" value="UniProtKB-SubCell"/>
</dbReference>
<keyword evidence="7 8" id="KW-0472">Membrane</keyword>
<feature type="transmembrane region" description="Helical" evidence="8">
    <location>
        <begin position="41"/>
        <end position="58"/>
    </location>
</feature>
<evidence type="ECO:0000256" key="2">
    <source>
        <dbReference type="ARBA" id="ARBA00005179"/>
    </source>
</evidence>
<dbReference type="InterPro" id="IPR044851">
    <property type="entry name" value="Wax_synthase"/>
</dbReference>
<feature type="transmembrane region" description="Helical" evidence="8">
    <location>
        <begin position="70"/>
        <end position="89"/>
    </location>
</feature>
<keyword evidence="11" id="KW-1185">Reference proteome</keyword>
<dbReference type="EMBL" id="WIGO01000092">
    <property type="protein sequence ID" value="KAF6830573.1"/>
    <property type="molecule type" value="Genomic_DNA"/>
</dbReference>
<feature type="transmembrane region" description="Helical" evidence="8">
    <location>
        <begin position="366"/>
        <end position="387"/>
    </location>
</feature>
<evidence type="ECO:0000313" key="10">
    <source>
        <dbReference type="EMBL" id="KAF6830573.1"/>
    </source>
</evidence>